<dbReference type="EMBL" id="BAAABU010000003">
    <property type="protein sequence ID" value="GAA0221780.1"/>
    <property type="molecule type" value="Genomic_DNA"/>
</dbReference>
<dbReference type="PANTHER" id="PTHR42718">
    <property type="entry name" value="MAJOR FACILITATOR SUPERFAMILY MULTIDRUG TRANSPORTER MFSC"/>
    <property type="match status" value="1"/>
</dbReference>
<keyword evidence="6 7" id="KW-0472">Membrane</keyword>
<feature type="transmembrane region" description="Helical" evidence="7">
    <location>
        <begin position="43"/>
        <end position="61"/>
    </location>
</feature>
<keyword evidence="10" id="KW-1185">Reference proteome</keyword>
<feature type="transmembrane region" description="Helical" evidence="7">
    <location>
        <begin position="249"/>
        <end position="275"/>
    </location>
</feature>
<dbReference type="Gene3D" id="1.20.1250.20">
    <property type="entry name" value="MFS general substrate transporter like domains"/>
    <property type="match status" value="1"/>
</dbReference>
<dbReference type="InterPro" id="IPR011701">
    <property type="entry name" value="MFS"/>
</dbReference>
<keyword evidence="2" id="KW-0813">Transport</keyword>
<gene>
    <name evidence="9" type="ORF">GCM10010492_19860</name>
</gene>
<evidence type="ECO:0000256" key="5">
    <source>
        <dbReference type="ARBA" id="ARBA00022989"/>
    </source>
</evidence>
<dbReference type="CDD" id="cd17321">
    <property type="entry name" value="MFS_MMR_MDR_like"/>
    <property type="match status" value="1"/>
</dbReference>
<evidence type="ECO:0000313" key="10">
    <source>
        <dbReference type="Proteomes" id="UP001500416"/>
    </source>
</evidence>
<dbReference type="Gene3D" id="1.20.1720.10">
    <property type="entry name" value="Multidrug resistance protein D"/>
    <property type="match status" value="1"/>
</dbReference>
<feature type="domain" description="Major facilitator superfamily (MFS) profile" evidence="8">
    <location>
        <begin position="7"/>
        <end position="425"/>
    </location>
</feature>
<dbReference type="SUPFAM" id="SSF103473">
    <property type="entry name" value="MFS general substrate transporter"/>
    <property type="match status" value="1"/>
</dbReference>
<evidence type="ECO:0000256" key="6">
    <source>
        <dbReference type="ARBA" id="ARBA00023136"/>
    </source>
</evidence>
<dbReference type="Proteomes" id="UP001500416">
    <property type="component" value="Unassembled WGS sequence"/>
</dbReference>
<comment type="subcellular location">
    <subcellularLocation>
        <location evidence="1">Cell membrane</location>
        <topology evidence="1">Multi-pass membrane protein</topology>
    </subcellularLocation>
</comment>
<reference evidence="9 10" key="1">
    <citation type="journal article" date="2019" name="Int. J. Syst. Evol. Microbiol.">
        <title>The Global Catalogue of Microorganisms (GCM) 10K type strain sequencing project: providing services to taxonomists for standard genome sequencing and annotation.</title>
        <authorList>
            <consortium name="The Broad Institute Genomics Platform"/>
            <consortium name="The Broad Institute Genome Sequencing Center for Infectious Disease"/>
            <person name="Wu L."/>
            <person name="Ma J."/>
        </authorList>
    </citation>
    <scope>NUCLEOTIDE SEQUENCE [LARGE SCALE GENOMIC DNA]</scope>
    <source>
        <strain evidence="9 10">JCM 3380</strain>
    </source>
</reference>
<name>A0ABN0THC0_9PSEU</name>
<evidence type="ECO:0000256" key="4">
    <source>
        <dbReference type="ARBA" id="ARBA00022692"/>
    </source>
</evidence>
<sequence>MTRPLPVVLVACFAGFVTALDNSILMVALPTIGRDLGMGTTGLQWVVVSYMLVFASLMVAAGALGDRYGVRRVLLVGLIGFAVASLGCGTAGSGVSLALWRAAQGAAAAAVVPTGLAVLRTHLDAAHRRTGIVAWTAALAVALAVGPALGGLLSEAAHWRWIFLGNVPGCVAAAVVAKACLAPRRPRPIPLPWRSTLALTAAVFVVTATVLGAQPLAAMIALSGAACLLFVNAERAAPLFPRALRRDRAFVGGTAAQALWGLAISGVLFVLPLHLQHTEGFTPLTTGLFFVPAALAVIAGAPAAPPLVARIGPWRTAAAGLAAVVAGLVAMVAAGPPLLLACLVVVGFGSALTTPLTTAALDAADERVAGVASASITASRELAGAFGVALIGLAHTGGGPAPALLLAAGAVAVALASALVVDAARTRVRP</sequence>
<feature type="transmembrane region" description="Helical" evidence="7">
    <location>
        <begin position="217"/>
        <end position="237"/>
    </location>
</feature>
<evidence type="ECO:0000256" key="1">
    <source>
        <dbReference type="ARBA" id="ARBA00004651"/>
    </source>
</evidence>
<comment type="caution">
    <text evidence="9">The sequence shown here is derived from an EMBL/GenBank/DDBJ whole genome shotgun (WGS) entry which is preliminary data.</text>
</comment>
<evidence type="ECO:0000256" key="2">
    <source>
        <dbReference type="ARBA" id="ARBA00022448"/>
    </source>
</evidence>
<feature type="transmembrane region" description="Helical" evidence="7">
    <location>
        <begin position="131"/>
        <end position="153"/>
    </location>
</feature>
<evidence type="ECO:0000256" key="3">
    <source>
        <dbReference type="ARBA" id="ARBA00022475"/>
    </source>
</evidence>
<dbReference type="PROSITE" id="PS50850">
    <property type="entry name" value="MFS"/>
    <property type="match status" value="1"/>
</dbReference>
<keyword evidence="4 7" id="KW-0812">Transmembrane</keyword>
<proteinExistence type="predicted"/>
<keyword evidence="5 7" id="KW-1133">Transmembrane helix</keyword>
<organism evidence="9 10">
    <name type="scientific">Saccharothrix mutabilis subsp. mutabilis</name>
    <dbReference type="NCBI Taxonomy" id="66855"/>
    <lineage>
        <taxon>Bacteria</taxon>
        <taxon>Bacillati</taxon>
        <taxon>Actinomycetota</taxon>
        <taxon>Actinomycetes</taxon>
        <taxon>Pseudonocardiales</taxon>
        <taxon>Pseudonocardiaceae</taxon>
        <taxon>Saccharothrix</taxon>
    </lineage>
</organism>
<evidence type="ECO:0000313" key="9">
    <source>
        <dbReference type="EMBL" id="GAA0221780.1"/>
    </source>
</evidence>
<feature type="transmembrane region" description="Helical" evidence="7">
    <location>
        <begin position="73"/>
        <end position="92"/>
    </location>
</feature>
<dbReference type="PRINTS" id="PR01036">
    <property type="entry name" value="TCRTETB"/>
</dbReference>
<evidence type="ECO:0000256" key="7">
    <source>
        <dbReference type="SAM" id="Phobius"/>
    </source>
</evidence>
<feature type="transmembrane region" description="Helical" evidence="7">
    <location>
        <begin position="193"/>
        <end position="211"/>
    </location>
</feature>
<feature type="transmembrane region" description="Helical" evidence="7">
    <location>
        <begin position="321"/>
        <end position="348"/>
    </location>
</feature>
<dbReference type="RefSeq" id="WP_343933396.1">
    <property type="nucleotide sequence ID" value="NZ_BAAABU010000003.1"/>
</dbReference>
<feature type="transmembrane region" description="Helical" evidence="7">
    <location>
        <begin position="159"/>
        <end position="181"/>
    </location>
</feature>
<accession>A0ABN0THC0</accession>
<dbReference type="InterPro" id="IPR036259">
    <property type="entry name" value="MFS_trans_sf"/>
</dbReference>
<feature type="transmembrane region" description="Helical" evidence="7">
    <location>
        <begin position="287"/>
        <end position="309"/>
    </location>
</feature>
<feature type="transmembrane region" description="Helical" evidence="7">
    <location>
        <begin position="98"/>
        <end position="119"/>
    </location>
</feature>
<keyword evidence="3" id="KW-1003">Cell membrane</keyword>
<dbReference type="InterPro" id="IPR020846">
    <property type="entry name" value="MFS_dom"/>
</dbReference>
<dbReference type="Pfam" id="PF07690">
    <property type="entry name" value="MFS_1"/>
    <property type="match status" value="1"/>
</dbReference>
<protein>
    <submittedName>
        <fullName evidence="9">MFS transporter</fullName>
    </submittedName>
</protein>
<dbReference type="PANTHER" id="PTHR42718:SF46">
    <property type="entry name" value="BLR6921 PROTEIN"/>
    <property type="match status" value="1"/>
</dbReference>
<evidence type="ECO:0000259" key="8">
    <source>
        <dbReference type="PROSITE" id="PS50850"/>
    </source>
</evidence>
<feature type="transmembrane region" description="Helical" evidence="7">
    <location>
        <begin position="403"/>
        <end position="424"/>
    </location>
</feature>